<organism evidence="1">
    <name type="scientific">viral metagenome</name>
    <dbReference type="NCBI Taxonomy" id="1070528"/>
    <lineage>
        <taxon>unclassified sequences</taxon>
        <taxon>metagenomes</taxon>
        <taxon>organismal metagenomes</taxon>
    </lineage>
</organism>
<sequence length="54" mass="6384">MIECPKCGYKFYINEFCGNECIECPNKIFDKVIFELKRKHIFIKGNGYEICKNA</sequence>
<name>A0A6M3LF85_9ZZZZ</name>
<protein>
    <submittedName>
        <fullName evidence="1">Uncharacterized protein</fullName>
    </submittedName>
</protein>
<gene>
    <name evidence="1" type="ORF">MM415B04387_0010</name>
</gene>
<proteinExistence type="predicted"/>
<reference evidence="1" key="1">
    <citation type="submission" date="2020-03" db="EMBL/GenBank/DDBJ databases">
        <title>The deep terrestrial virosphere.</title>
        <authorList>
            <person name="Holmfeldt K."/>
            <person name="Nilsson E."/>
            <person name="Simone D."/>
            <person name="Lopez-Fernandez M."/>
            <person name="Wu X."/>
            <person name="de Brujin I."/>
            <person name="Lundin D."/>
            <person name="Andersson A."/>
            <person name="Bertilsson S."/>
            <person name="Dopson M."/>
        </authorList>
    </citation>
    <scope>NUCLEOTIDE SEQUENCE</scope>
    <source>
        <strain evidence="1">MM415B04387</strain>
    </source>
</reference>
<dbReference type="AlphaFoldDB" id="A0A6M3LF85"/>
<dbReference type="EMBL" id="MT143117">
    <property type="protein sequence ID" value="QJA93039.1"/>
    <property type="molecule type" value="Genomic_DNA"/>
</dbReference>
<evidence type="ECO:0000313" key="1">
    <source>
        <dbReference type="EMBL" id="QJA93039.1"/>
    </source>
</evidence>
<accession>A0A6M3LF85</accession>